<protein>
    <submittedName>
        <fullName evidence="2">Uncharacterized protein</fullName>
    </submittedName>
</protein>
<sequence length="170" mass="18172">MASQFEGDSSCDYTEILKLPKGKVSNRQRQLRFAGVSGEQSQEASTAVKLPALGQQLHAEGTGYAKTMEPKNPTMVKKSLLRGRNPLASGNTLNIRTMANQIVQSLLDQIGHHGPAPTPIQNFQGPVPNPATSQGGEESCAAENTLPSVNPNFSQQSIPQEDPMDPKPPA</sequence>
<keyword evidence="3" id="KW-1185">Reference proteome</keyword>
<evidence type="ECO:0000313" key="2">
    <source>
        <dbReference type="EMBL" id="TRZ08475.1"/>
    </source>
</evidence>
<feature type="compositionally biased region" description="Polar residues" evidence="1">
    <location>
        <begin position="119"/>
        <end position="136"/>
    </location>
</feature>
<proteinExistence type="predicted"/>
<dbReference type="AlphaFoldDB" id="A0A8K1D9M3"/>
<dbReference type="Proteomes" id="UP000796761">
    <property type="component" value="Unassembled WGS sequence"/>
</dbReference>
<accession>A0A8K1D9M3</accession>
<name>A0A8K1D9M3_9PASS</name>
<evidence type="ECO:0000256" key="1">
    <source>
        <dbReference type="SAM" id="MobiDB-lite"/>
    </source>
</evidence>
<organism evidence="2 3">
    <name type="scientific">Zosterops borbonicus</name>
    <dbReference type="NCBI Taxonomy" id="364589"/>
    <lineage>
        <taxon>Eukaryota</taxon>
        <taxon>Metazoa</taxon>
        <taxon>Chordata</taxon>
        <taxon>Craniata</taxon>
        <taxon>Vertebrata</taxon>
        <taxon>Euteleostomi</taxon>
        <taxon>Archelosauria</taxon>
        <taxon>Archosauria</taxon>
        <taxon>Dinosauria</taxon>
        <taxon>Saurischia</taxon>
        <taxon>Theropoda</taxon>
        <taxon>Coelurosauria</taxon>
        <taxon>Aves</taxon>
        <taxon>Neognathae</taxon>
        <taxon>Neoaves</taxon>
        <taxon>Telluraves</taxon>
        <taxon>Australaves</taxon>
        <taxon>Passeriformes</taxon>
        <taxon>Sylvioidea</taxon>
        <taxon>Zosteropidae</taxon>
        <taxon>Zosterops</taxon>
    </lineage>
</organism>
<dbReference type="OrthoDB" id="9218558at2759"/>
<feature type="region of interest" description="Disordered" evidence="1">
    <location>
        <begin position="110"/>
        <end position="170"/>
    </location>
</feature>
<evidence type="ECO:0000313" key="3">
    <source>
        <dbReference type="Proteomes" id="UP000796761"/>
    </source>
</evidence>
<feature type="compositionally biased region" description="Polar residues" evidence="1">
    <location>
        <begin position="145"/>
        <end position="159"/>
    </location>
</feature>
<gene>
    <name evidence="2" type="ORF">HGM15179_018634</name>
</gene>
<reference evidence="2" key="1">
    <citation type="submission" date="2019-04" db="EMBL/GenBank/DDBJ databases">
        <title>Genome assembly of Zosterops borbonicus 15179.</title>
        <authorList>
            <person name="Leroy T."/>
            <person name="Anselmetti Y."/>
            <person name="Tilak M.-K."/>
            <person name="Nabholz B."/>
        </authorList>
    </citation>
    <scope>NUCLEOTIDE SEQUENCE</scope>
    <source>
        <strain evidence="2">HGM_15179</strain>
        <tissue evidence="2">Muscle</tissue>
    </source>
</reference>
<dbReference type="EMBL" id="SWJQ01001344">
    <property type="protein sequence ID" value="TRZ08475.1"/>
    <property type="molecule type" value="Genomic_DNA"/>
</dbReference>
<comment type="caution">
    <text evidence="2">The sequence shown here is derived from an EMBL/GenBank/DDBJ whole genome shotgun (WGS) entry which is preliminary data.</text>
</comment>